<evidence type="ECO:0000313" key="2">
    <source>
        <dbReference type="Proteomes" id="UP000694036"/>
    </source>
</evidence>
<keyword evidence="2" id="KW-1185">Reference proteome</keyword>
<reference evidence="1 2" key="1">
    <citation type="journal article" date="2021" name="Environ. Microbiol.">
        <title>New insights into the diversity and evolution of the archaeal mobilome from three complete genomes of Saccharolobus shibatae.</title>
        <authorList>
            <person name="Medvedeva S."/>
            <person name="Brandt D."/>
            <person name="Cvirkaite-Krupovic V."/>
            <person name="Liu Y."/>
            <person name="Severinov K."/>
            <person name="Ishino S."/>
            <person name="Ishino Y."/>
            <person name="Prangishvili D."/>
            <person name="Kalinowski J."/>
            <person name="Krupovic M."/>
        </authorList>
    </citation>
    <scope>NUCLEOTIDE SEQUENCE [LARGE SCALE GENOMIC DNA]</scope>
    <source>
        <strain evidence="1 2">S38A</strain>
    </source>
</reference>
<organism evidence="1 2">
    <name type="scientific">Saccharolobus shibatae</name>
    <dbReference type="NCBI Taxonomy" id="2286"/>
    <lineage>
        <taxon>Archaea</taxon>
        <taxon>Thermoproteota</taxon>
        <taxon>Thermoprotei</taxon>
        <taxon>Sulfolobales</taxon>
        <taxon>Sulfolobaceae</taxon>
        <taxon>Saccharolobus</taxon>
    </lineage>
</organism>
<evidence type="ECO:0000313" key="1">
    <source>
        <dbReference type="EMBL" id="QXJ33826.1"/>
    </source>
</evidence>
<proteinExistence type="predicted"/>
<sequence>MKGLSNVVAAILILITIFTSAIITVTTLQLENAQYVATTYIAQNYYYFHNLVETQLENHILNISYFAFPLSNGDYCIEITFQLNPNVDYSNPYSINITSIIAFNNNGVSLLQIKYPIQILISSSPYTITFKYSSVSDLYVIFQNGVTVFIPPNSSV</sequence>
<accession>A0A8F5GY89</accession>
<name>A0A8F5GY89_9CREN</name>
<dbReference type="AlphaFoldDB" id="A0A8F5GY89"/>
<protein>
    <submittedName>
        <fullName evidence="1">Uncharacterized protein</fullName>
    </submittedName>
</protein>
<gene>
    <name evidence="1" type="ORF">J5U22_00371</name>
</gene>
<dbReference type="Proteomes" id="UP000694036">
    <property type="component" value="Chromosome"/>
</dbReference>
<dbReference type="EMBL" id="CP077713">
    <property type="protein sequence ID" value="QXJ33826.1"/>
    <property type="molecule type" value="Genomic_DNA"/>
</dbReference>